<keyword evidence="2" id="KW-0732">Signal</keyword>
<accession>A0ABU9IJT7</accession>
<gene>
    <name evidence="4" type="ORF">AAEO57_00185</name>
</gene>
<feature type="chain" id="PRO_5046356131" evidence="2">
    <location>
        <begin position="21"/>
        <end position="188"/>
    </location>
</feature>
<dbReference type="Proteomes" id="UP001485226">
    <property type="component" value="Unassembled WGS sequence"/>
</dbReference>
<keyword evidence="5" id="KW-1185">Reference proteome</keyword>
<evidence type="ECO:0000259" key="3">
    <source>
        <dbReference type="PROSITE" id="PS51781"/>
    </source>
</evidence>
<reference evidence="4 5" key="1">
    <citation type="submission" date="2024-04" db="EMBL/GenBank/DDBJ databases">
        <title>Flavobacterium sp. DGU38 16S ribosomal RNA gene Genome sequencing and assembly.</title>
        <authorList>
            <person name="Park S."/>
        </authorList>
    </citation>
    <scope>NUCLEOTIDE SEQUENCE [LARGE SCALE GENOMIC DNA]</scope>
    <source>
        <strain evidence="4 5">DGU38</strain>
    </source>
</reference>
<dbReference type="Pfam" id="PF08239">
    <property type="entry name" value="SH3_3"/>
    <property type="match status" value="1"/>
</dbReference>
<name>A0ABU9IJT7_9FLAO</name>
<comment type="caution">
    <text evidence="4">The sequence shown here is derived from an EMBL/GenBank/DDBJ whole genome shotgun (WGS) entry which is preliminary data.</text>
</comment>
<feature type="signal peptide" evidence="2">
    <location>
        <begin position="1"/>
        <end position="20"/>
    </location>
</feature>
<feature type="region of interest" description="Disordered" evidence="1">
    <location>
        <begin position="81"/>
        <end position="112"/>
    </location>
</feature>
<protein>
    <submittedName>
        <fullName evidence="4">SH3 domain-containing protein</fullName>
    </submittedName>
</protein>
<evidence type="ECO:0000256" key="2">
    <source>
        <dbReference type="SAM" id="SignalP"/>
    </source>
</evidence>
<dbReference type="EMBL" id="JBBYHS010000001">
    <property type="protein sequence ID" value="MEL1252173.1"/>
    <property type="molecule type" value="Genomic_DNA"/>
</dbReference>
<proteinExistence type="predicted"/>
<feature type="compositionally biased region" description="Polar residues" evidence="1">
    <location>
        <begin position="86"/>
        <end position="106"/>
    </location>
</feature>
<feature type="domain" description="SH3b" evidence="3">
    <location>
        <begin position="125"/>
        <end position="188"/>
    </location>
</feature>
<dbReference type="Gene3D" id="2.30.30.40">
    <property type="entry name" value="SH3 Domains"/>
    <property type="match status" value="1"/>
</dbReference>
<evidence type="ECO:0000313" key="4">
    <source>
        <dbReference type="EMBL" id="MEL1252173.1"/>
    </source>
</evidence>
<dbReference type="PROSITE" id="PS51781">
    <property type="entry name" value="SH3B"/>
    <property type="match status" value="1"/>
</dbReference>
<evidence type="ECO:0000256" key="1">
    <source>
        <dbReference type="SAM" id="MobiDB-lite"/>
    </source>
</evidence>
<evidence type="ECO:0000313" key="5">
    <source>
        <dbReference type="Proteomes" id="UP001485226"/>
    </source>
</evidence>
<dbReference type="InterPro" id="IPR003646">
    <property type="entry name" value="SH3-like_bac-type"/>
</dbReference>
<sequence length="188" mass="20609">MIKKIVAYTLFFFTVLTSSAQNNKMLAICCDAKTKEAGRCTGNAYCSACSNCSRCAHCSSGGSCGVCNSYSQPVRYTEKPKATKSRIANPSKKSAPVSFTSETSAKSKGKKEPVNKKAVNIYNTEDMLAVNAENLKLREGPGNEYVVIENLKRYDLLMVIGIDGDWLQVKVIQSGNFGYVNAKYTYKM</sequence>
<organism evidence="4 5">
    <name type="scientific">Flavobacterium calami</name>
    <dbReference type="NCBI Taxonomy" id="3139144"/>
    <lineage>
        <taxon>Bacteria</taxon>
        <taxon>Pseudomonadati</taxon>
        <taxon>Bacteroidota</taxon>
        <taxon>Flavobacteriia</taxon>
        <taxon>Flavobacteriales</taxon>
        <taxon>Flavobacteriaceae</taxon>
        <taxon>Flavobacterium</taxon>
    </lineage>
</organism>
<dbReference type="RefSeq" id="WP_341688276.1">
    <property type="nucleotide sequence ID" value="NZ_JBBYHS010000001.1"/>
</dbReference>